<dbReference type="GO" id="GO:0008483">
    <property type="term" value="F:transaminase activity"/>
    <property type="evidence" value="ECO:0007669"/>
    <property type="project" value="UniProtKB-KW"/>
</dbReference>
<dbReference type="Proteomes" id="UP000175835">
    <property type="component" value="Unassembled WGS sequence"/>
</dbReference>
<dbReference type="Gene3D" id="3.40.640.10">
    <property type="entry name" value="Type I PLP-dependent aspartate aminotransferase-like (Major domain)"/>
    <property type="match status" value="1"/>
</dbReference>
<evidence type="ECO:0000256" key="2">
    <source>
        <dbReference type="ARBA" id="ARBA00005384"/>
    </source>
</evidence>
<evidence type="ECO:0000313" key="9">
    <source>
        <dbReference type="EMBL" id="OFD87496.1"/>
    </source>
</evidence>
<sequence length="471" mass="54367">MLWIPIDRSLDIPLIRQVYQQIREQILNGDLQSGEKLPSTRELSSELNVSRNVILEAYDQLLAEGFLVAKRGAGTFVAEGTFLEQQNKTPSFHSVNWSEDKNKDDNIINFRSGIPALDLFPRKTWAKLSHTIWNDIAPSTFGYDIPEGRPELRQVLSRYLLKTRGVDCHPEQIVITSGATQAMTLVSKLFLSPDDTVIMEDPITNDIQTIFKTSGALLYPIPVDEYGMKTSLLPLNNYPKFIFVTPSHQFPLGGTLPIQRRIQLINYSRRTNCYLVEDDYDSEFRYEGPPVSSLQGLDSDRVLYIGSFSKILSPALRMGYLILPSQLIEKCRKLKWFSDLHTPSLEQLILARFIDEGYLERHIMKMKKMYKKRRNFLIHCLKTTFSNRVNIFGYSTGLHLIVELNESHFSKELLEWIERFGVKVYPVEDHTIEKGKHHNRIILGYGHLKNEEIKEGVTRLHKAIYNFKSKN</sequence>
<dbReference type="AlphaFoldDB" id="A0A1E8BET5"/>
<evidence type="ECO:0000256" key="7">
    <source>
        <dbReference type="ARBA" id="ARBA00023163"/>
    </source>
</evidence>
<feature type="domain" description="HTH gntR-type" evidence="8">
    <location>
        <begin position="12"/>
        <end position="80"/>
    </location>
</feature>
<comment type="cofactor">
    <cofactor evidence="1">
        <name>pyridoxal 5'-phosphate</name>
        <dbReference type="ChEBI" id="CHEBI:597326"/>
    </cofactor>
</comment>
<keyword evidence="3" id="KW-0032">Aminotransferase</keyword>
<dbReference type="GO" id="GO:0003677">
    <property type="term" value="F:DNA binding"/>
    <property type="evidence" value="ECO:0007669"/>
    <property type="project" value="UniProtKB-KW"/>
</dbReference>
<keyword evidence="4" id="KW-0663">Pyridoxal phosphate</keyword>
<dbReference type="PANTHER" id="PTHR46577">
    <property type="entry name" value="HTH-TYPE TRANSCRIPTIONAL REGULATORY PROTEIN GABR"/>
    <property type="match status" value="1"/>
</dbReference>
<dbReference type="InterPro" id="IPR036390">
    <property type="entry name" value="WH_DNA-bd_sf"/>
</dbReference>
<dbReference type="SUPFAM" id="SSF53383">
    <property type="entry name" value="PLP-dependent transferases"/>
    <property type="match status" value="1"/>
</dbReference>
<dbReference type="EMBL" id="LXLX01000078">
    <property type="protein sequence ID" value="OFD87496.1"/>
    <property type="molecule type" value="Genomic_DNA"/>
</dbReference>
<dbReference type="Pfam" id="PF00155">
    <property type="entry name" value="Aminotran_1_2"/>
    <property type="match status" value="1"/>
</dbReference>
<dbReference type="SMART" id="SM00345">
    <property type="entry name" value="HTH_GNTR"/>
    <property type="match status" value="1"/>
</dbReference>
<dbReference type="PATRIC" id="fig|86662.28.peg.5834"/>
<organism evidence="9 10">
    <name type="scientific">Bacillus mycoides</name>
    <dbReference type="NCBI Taxonomy" id="1405"/>
    <lineage>
        <taxon>Bacteria</taxon>
        <taxon>Bacillati</taxon>
        <taxon>Bacillota</taxon>
        <taxon>Bacilli</taxon>
        <taxon>Bacillales</taxon>
        <taxon>Bacillaceae</taxon>
        <taxon>Bacillus</taxon>
        <taxon>Bacillus cereus group</taxon>
    </lineage>
</organism>
<evidence type="ECO:0000313" key="10">
    <source>
        <dbReference type="Proteomes" id="UP000175835"/>
    </source>
</evidence>
<protein>
    <submittedName>
        <fullName evidence="9">GntR family transcriptional regulator</fullName>
    </submittedName>
</protein>
<reference evidence="9 10" key="1">
    <citation type="submission" date="2016-05" db="EMBL/GenBank/DDBJ databases">
        <title>Bacillus thuringiensis and Bacillus weihenstephanensis as novel biocontrol agents of wilt causing Verticillium species.</title>
        <authorList>
            <person name="Hollensteiner J."/>
            <person name="Wemheuer F."/>
            <person name="Harting R."/>
            <person name="Kolarzyk A."/>
            <person name="Diaz-Valerio S."/>
            <person name="Poehlein A."/>
            <person name="Brzuszkiewicz E."/>
            <person name="Nesemann K."/>
            <person name="Braus-Stromeyer S."/>
            <person name="Braus G."/>
            <person name="Daniel R."/>
            <person name="Liesegang H."/>
        </authorList>
    </citation>
    <scope>NUCLEOTIDE SEQUENCE [LARGE SCALE GENOMIC DNA]</scope>
    <source>
        <strain evidence="9 10">GOE11</strain>
    </source>
</reference>
<comment type="similarity">
    <text evidence="2">In the C-terminal section; belongs to the class-I pyridoxal-phosphate-dependent aminotransferase family.</text>
</comment>
<evidence type="ECO:0000256" key="6">
    <source>
        <dbReference type="ARBA" id="ARBA00023125"/>
    </source>
</evidence>
<evidence type="ECO:0000259" key="8">
    <source>
        <dbReference type="PROSITE" id="PS50949"/>
    </source>
</evidence>
<dbReference type="InterPro" id="IPR051446">
    <property type="entry name" value="HTH_trans_reg/aminotransferase"/>
</dbReference>
<dbReference type="InterPro" id="IPR015421">
    <property type="entry name" value="PyrdxlP-dep_Trfase_major"/>
</dbReference>
<keyword evidence="7" id="KW-0804">Transcription</keyword>
<dbReference type="CDD" id="cd00609">
    <property type="entry name" value="AAT_like"/>
    <property type="match status" value="1"/>
</dbReference>
<dbReference type="PANTHER" id="PTHR46577:SF1">
    <property type="entry name" value="HTH-TYPE TRANSCRIPTIONAL REGULATORY PROTEIN GABR"/>
    <property type="match status" value="1"/>
</dbReference>
<dbReference type="InterPro" id="IPR004839">
    <property type="entry name" value="Aminotransferase_I/II_large"/>
</dbReference>
<keyword evidence="3" id="KW-0808">Transferase</keyword>
<dbReference type="GO" id="GO:0003700">
    <property type="term" value="F:DNA-binding transcription factor activity"/>
    <property type="evidence" value="ECO:0007669"/>
    <property type="project" value="InterPro"/>
</dbReference>
<dbReference type="Gene3D" id="1.10.10.10">
    <property type="entry name" value="Winged helix-like DNA-binding domain superfamily/Winged helix DNA-binding domain"/>
    <property type="match status" value="1"/>
</dbReference>
<comment type="caution">
    <text evidence="9">The sequence shown here is derived from an EMBL/GenBank/DDBJ whole genome shotgun (WGS) entry which is preliminary data.</text>
</comment>
<dbReference type="SUPFAM" id="SSF46785">
    <property type="entry name" value="Winged helix' DNA-binding domain"/>
    <property type="match status" value="1"/>
</dbReference>
<accession>A0A1E8BET5</accession>
<dbReference type="CDD" id="cd07377">
    <property type="entry name" value="WHTH_GntR"/>
    <property type="match status" value="1"/>
</dbReference>
<dbReference type="GO" id="GO:0030170">
    <property type="term" value="F:pyridoxal phosphate binding"/>
    <property type="evidence" value="ECO:0007669"/>
    <property type="project" value="InterPro"/>
</dbReference>
<dbReference type="RefSeq" id="WP_002203322.1">
    <property type="nucleotide sequence ID" value="NZ_JBCMRK010000003.1"/>
</dbReference>
<dbReference type="InterPro" id="IPR036388">
    <property type="entry name" value="WH-like_DNA-bd_sf"/>
</dbReference>
<keyword evidence="5" id="KW-0805">Transcription regulation</keyword>
<dbReference type="InterPro" id="IPR015424">
    <property type="entry name" value="PyrdxlP-dep_Trfase"/>
</dbReference>
<dbReference type="InterPro" id="IPR000524">
    <property type="entry name" value="Tscrpt_reg_HTH_GntR"/>
</dbReference>
<evidence type="ECO:0000256" key="3">
    <source>
        <dbReference type="ARBA" id="ARBA00022576"/>
    </source>
</evidence>
<evidence type="ECO:0000256" key="5">
    <source>
        <dbReference type="ARBA" id="ARBA00023015"/>
    </source>
</evidence>
<name>A0A1E8BET5_BACMY</name>
<dbReference type="PROSITE" id="PS50949">
    <property type="entry name" value="HTH_GNTR"/>
    <property type="match status" value="1"/>
</dbReference>
<dbReference type="PRINTS" id="PR00035">
    <property type="entry name" value="HTHGNTR"/>
</dbReference>
<gene>
    <name evidence="9" type="ORF">BWGOE11_56740</name>
</gene>
<evidence type="ECO:0000256" key="4">
    <source>
        <dbReference type="ARBA" id="ARBA00022898"/>
    </source>
</evidence>
<proteinExistence type="inferred from homology"/>
<evidence type="ECO:0000256" key="1">
    <source>
        <dbReference type="ARBA" id="ARBA00001933"/>
    </source>
</evidence>
<dbReference type="Pfam" id="PF00392">
    <property type="entry name" value="GntR"/>
    <property type="match status" value="1"/>
</dbReference>
<keyword evidence="6" id="KW-0238">DNA-binding</keyword>